<evidence type="ECO:0000256" key="3">
    <source>
        <dbReference type="ARBA" id="ARBA00022750"/>
    </source>
</evidence>
<keyword evidence="16" id="KW-1185">Reference proteome</keyword>
<sequence>MYRDMRVDYWWSRMKQEVASYVESCQTCLKVKAEHQRPHGEFHLRVVGRAVRKGDSGEARGIGVDHLRPGHPFHLKTLEDMLRACVLDFRGSWDTYLPLAEFSYNNSFYSSIVMPPYEMMYGRRCRTPICWGEVGQRVLGSTEVVQQTTEHIQKIRSGCGLLKVDRKVMRIGGDRFWSSRGKLGPRFIGPFTVLARVGKVAYRLELPDVLGQIHDTFHVSQLRKCLADESAHVPLDDIQVDESLNYVERSVEVLERKVKQLQNKEIGIVKRPFIPQQKEKPTFLISSTLPRGSNTSYQNSSSPAPSPTEIRQFLGLAGYYQRFIANFSKIAQPLTTLTQKDKKFIWGEKKQEEAFQLLKHKLCNAPILELPEGTDNFVVYCDASHQGLGCVLMQKDKVIAYASRQLKVRDKNYTTHDLELGDVVFALKI</sequence>
<gene>
    <name evidence="15" type="ORF">OSB04_013019</name>
</gene>
<dbReference type="GO" id="GO:0003677">
    <property type="term" value="F:DNA binding"/>
    <property type="evidence" value="ECO:0007669"/>
    <property type="project" value="UniProtKB-KW"/>
</dbReference>
<evidence type="ECO:0000313" key="15">
    <source>
        <dbReference type="EMBL" id="KAJ9558405.1"/>
    </source>
</evidence>
<dbReference type="GO" id="GO:0003887">
    <property type="term" value="F:DNA-directed DNA polymerase activity"/>
    <property type="evidence" value="ECO:0007669"/>
    <property type="project" value="UniProtKB-KW"/>
</dbReference>
<dbReference type="Pfam" id="PF17919">
    <property type="entry name" value="RT_RNaseH_2"/>
    <property type="match status" value="1"/>
</dbReference>
<dbReference type="InterPro" id="IPR043502">
    <property type="entry name" value="DNA/RNA_pol_sf"/>
</dbReference>
<dbReference type="Pfam" id="PF17921">
    <property type="entry name" value="Integrase_H2C2"/>
    <property type="match status" value="1"/>
</dbReference>
<evidence type="ECO:0000256" key="1">
    <source>
        <dbReference type="ARBA" id="ARBA00022670"/>
    </source>
</evidence>
<keyword evidence="9" id="KW-0238">DNA-binding</keyword>
<dbReference type="FunFam" id="3.30.70.270:FF:000020">
    <property type="entry name" value="Transposon Tf2-6 polyprotein-like Protein"/>
    <property type="match status" value="1"/>
</dbReference>
<dbReference type="PANTHER" id="PTHR37984">
    <property type="entry name" value="PROTEIN CBG26694"/>
    <property type="match status" value="1"/>
</dbReference>
<name>A0AA38TCF0_9ASTR</name>
<proteinExistence type="predicted"/>
<evidence type="ECO:0000256" key="7">
    <source>
        <dbReference type="ARBA" id="ARBA00022918"/>
    </source>
</evidence>
<dbReference type="GO" id="GO:0015074">
    <property type="term" value="P:DNA integration"/>
    <property type="evidence" value="ECO:0007669"/>
    <property type="project" value="UniProtKB-KW"/>
</dbReference>
<evidence type="ECO:0000256" key="6">
    <source>
        <dbReference type="ARBA" id="ARBA00022908"/>
    </source>
</evidence>
<keyword evidence="11" id="KW-0511">Multifunctional enzyme</keyword>
<dbReference type="InterPro" id="IPR041588">
    <property type="entry name" value="Integrase_H2C2"/>
</dbReference>
<dbReference type="GO" id="GO:0004190">
    <property type="term" value="F:aspartic-type endopeptidase activity"/>
    <property type="evidence" value="ECO:0007669"/>
    <property type="project" value="UniProtKB-KW"/>
</dbReference>
<dbReference type="GO" id="GO:0003964">
    <property type="term" value="F:RNA-directed DNA polymerase activity"/>
    <property type="evidence" value="ECO:0007669"/>
    <property type="project" value="UniProtKB-KW"/>
</dbReference>
<dbReference type="InterPro" id="IPR050951">
    <property type="entry name" value="Retrovirus_Pol_polyprotein"/>
</dbReference>
<evidence type="ECO:0000259" key="12">
    <source>
        <dbReference type="Pfam" id="PF17919"/>
    </source>
</evidence>
<keyword evidence="6" id="KW-0229">DNA integration</keyword>
<dbReference type="Proteomes" id="UP001172457">
    <property type="component" value="Chromosome 3"/>
</dbReference>
<dbReference type="SUPFAM" id="SSF56672">
    <property type="entry name" value="DNA/RNA polymerases"/>
    <property type="match status" value="1"/>
</dbReference>
<dbReference type="GO" id="GO:0006310">
    <property type="term" value="P:DNA recombination"/>
    <property type="evidence" value="ECO:0007669"/>
    <property type="project" value="UniProtKB-KW"/>
</dbReference>
<keyword evidence="2" id="KW-0479">Metal-binding</keyword>
<evidence type="ECO:0000259" key="13">
    <source>
        <dbReference type="Pfam" id="PF17921"/>
    </source>
</evidence>
<dbReference type="Gene3D" id="3.30.70.270">
    <property type="match status" value="1"/>
</dbReference>
<evidence type="ECO:0000256" key="4">
    <source>
        <dbReference type="ARBA" id="ARBA00022801"/>
    </source>
</evidence>
<evidence type="ECO:0000256" key="11">
    <source>
        <dbReference type="ARBA" id="ARBA00023268"/>
    </source>
</evidence>
<reference evidence="15" key="1">
    <citation type="submission" date="2023-03" db="EMBL/GenBank/DDBJ databases">
        <title>Chromosome-scale reference genome and RAD-based genetic map of yellow starthistle (Centaurea solstitialis) reveal putative structural variation and QTLs associated with invader traits.</title>
        <authorList>
            <person name="Reatini B."/>
            <person name="Cang F.A."/>
            <person name="Jiang Q."/>
            <person name="Mckibben M.T.W."/>
            <person name="Barker M.S."/>
            <person name="Rieseberg L.H."/>
            <person name="Dlugosch K.M."/>
        </authorList>
    </citation>
    <scope>NUCLEOTIDE SEQUENCE</scope>
    <source>
        <strain evidence="15">CAN-66</strain>
        <tissue evidence="15">Leaf</tissue>
    </source>
</reference>
<feature type="domain" description="Tf2-1-like SH3-like" evidence="14">
    <location>
        <begin position="174"/>
        <end position="225"/>
    </location>
</feature>
<evidence type="ECO:0000256" key="2">
    <source>
        <dbReference type="ARBA" id="ARBA00022723"/>
    </source>
</evidence>
<keyword evidence="5" id="KW-0460">Magnesium</keyword>
<evidence type="ECO:0000256" key="5">
    <source>
        <dbReference type="ARBA" id="ARBA00022842"/>
    </source>
</evidence>
<dbReference type="SUPFAM" id="SSF53098">
    <property type="entry name" value="Ribonuclease H-like"/>
    <property type="match status" value="1"/>
</dbReference>
<dbReference type="InterPro" id="IPR041577">
    <property type="entry name" value="RT_RNaseH_2"/>
</dbReference>
<dbReference type="GO" id="GO:0006508">
    <property type="term" value="P:proteolysis"/>
    <property type="evidence" value="ECO:0007669"/>
    <property type="project" value="UniProtKB-KW"/>
</dbReference>
<accession>A0AA38TCF0</accession>
<evidence type="ECO:0000259" key="14">
    <source>
        <dbReference type="Pfam" id="PF24626"/>
    </source>
</evidence>
<dbReference type="InterPro" id="IPR036397">
    <property type="entry name" value="RNaseH_sf"/>
</dbReference>
<dbReference type="EMBL" id="JARYMX010000003">
    <property type="protein sequence ID" value="KAJ9558405.1"/>
    <property type="molecule type" value="Genomic_DNA"/>
</dbReference>
<keyword evidence="10" id="KW-0233">DNA recombination</keyword>
<keyword evidence="8" id="KW-0808">Transferase</keyword>
<dbReference type="InterPro" id="IPR043128">
    <property type="entry name" value="Rev_trsase/Diguanyl_cyclase"/>
</dbReference>
<keyword evidence="4" id="KW-0378">Hydrolase</keyword>
<dbReference type="AlphaFoldDB" id="A0AA38TCF0"/>
<keyword evidence="8" id="KW-0548">Nucleotidyltransferase</keyword>
<keyword evidence="1" id="KW-0645">Protease</keyword>
<keyword evidence="8" id="KW-0239">DNA-directed DNA polymerase</keyword>
<feature type="domain" description="Reverse transcriptase/retrotransposon-derived protein RNase H-like" evidence="12">
    <location>
        <begin position="349"/>
        <end position="428"/>
    </location>
</feature>
<dbReference type="Gene3D" id="3.30.420.10">
    <property type="entry name" value="Ribonuclease H-like superfamily/Ribonuclease H"/>
    <property type="match status" value="1"/>
</dbReference>
<dbReference type="InterPro" id="IPR012337">
    <property type="entry name" value="RNaseH-like_sf"/>
</dbReference>
<feature type="domain" description="Integrase zinc-binding" evidence="13">
    <location>
        <begin position="1"/>
        <end position="33"/>
    </location>
</feature>
<keyword evidence="3" id="KW-0064">Aspartyl protease</keyword>
<dbReference type="Gene3D" id="1.10.340.70">
    <property type="match status" value="1"/>
</dbReference>
<keyword evidence="7" id="KW-0695">RNA-directed DNA polymerase</keyword>
<dbReference type="PANTHER" id="PTHR37984:SF5">
    <property type="entry name" value="PROTEIN NYNRIN-LIKE"/>
    <property type="match status" value="1"/>
</dbReference>
<evidence type="ECO:0000313" key="16">
    <source>
        <dbReference type="Proteomes" id="UP001172457"/>
    </source>
</evidence>
<evidence type="ECO:0000256" key="10">
    <source>
        <dbReference type="ARBA" id="ARBA00023172"/>
    </source>
</evidence>
<organism evidence="15 16">
    <name type="scientific">Centaurea solstitialis</name>
    <name type="common">yellow star-thistle</name>
    <dbReference type="NCBI Taxonomy" id="347529"/>
    <lineage>
        <taxon>Eukaryota</taxon>
        <taxon>Viridiplantae</taxon>
        <taxon>Streptophyta</taxon>
        <taxon>Embryophyta</taxon>
        <taxon>Tracheophyta</taxon>
        <taxon>Spermatophyta</taxon>
        <taxon>Magnoliopsida</taxon>
        <taxon>eudicotyledons</taxon>
        <taxon>Gunneridae</taxon>
        <taxon>Pentapetalae</taxon>
        <taxon>asterids</taxon>
        <taxon>campanulids</taxon>
        <taxon>Asterales</taxon>
        <taxon>Asteraceae</taxon>
        <taxon>Carduoideae</taxon>
        <taxon>Cardueae</taxon>
        <taxon>Centaureinae</taxon>
        <taxon>Centaurea</taxon>
    </lineage>
</organism>
<evidence type="ECO:0000256" key="9">
    <source>
        <dbReference type="ARBA" id="ARBA00023125"/>
    </source>
</evidence>
<dbReference type="Pfam" id="PF24626">
    <property type="entry name" value="SH3_Tf2-1"/>
    <property type="match status" value="1"/>
</dbReference>
<dbReference type="GO" id="GO:0046872">
    <property type="term" value="F:metal ion binding"/>
    <property type="evidence" value="ECO:0007669"/>
    <property type="project" value="UniProtKB-KW"/>
</dbReference>
<dbReference type="InterPro" id="IPR056924">
    <property type="entry name" value="SH3_Tf2-1"/>
</dbReference>
<comment type="caution">
    <text evidence="15">The sequence shown here is derived from an EMBL/GenBank/DDBJ whole genome shotgun (WGS) entry which is preliminary data.</text>
</comment>
<protein>
    <submittedName>
        <fullName evidence="15">Uncharacterized protein</fullName>
    </submittedName>
</protein>
<evidence type="ECO:0000256" key="8">
    <source>
        <dbReference type="ARBA" id="ARBA00022932"/>
    </source>
</evidence>